<protein>
    <submittedName>
        <fullName evidence="1">Alpha/beta-hydrolase</fullName>
    </submittedName>
</protein>
<organism evidence="1 2">
    <name type="scientific">Russula earlei</name>
    <dbReference type="NCBI Taxonomy" id="71964"/>
    <lineage>
        <taxon>Eukaryota</taxon>
        <taxon>Fungi</taxon>
        <taxon>Dikarya</taxon>
        <taxon>Basidiomycota</taxon>
        <taxon>Agaricomycotina</taxon>
        <taxon>Agaricomycetes</taxon>
        <taxon>Russulales</taxon>
        <taxon>Russulaceae</taxon>
        <taxon>Russula</taxon>
    </lineage>
</organism>
<comment type="caution">
    <text evidence="1">The sequence shown here is derived from an EMBL/GenBank/DDBJ whole genome shotgun (WGS) entry which is preliminary data.</text>
</comment>
<reference evidence="1" key="1">
    <citation type="submission" date="2021-03" db="EMBL/GenBank/DDBJ databases">
        <title>Evolutionary priming and transition to the ectomycorrhizal habit in an iconic lineage of mushroom-forming fungi: is preadaptation a requirement?</title>
        <authorList>
            <consortium name="DOE Joint Genome Institute"/>
            <person name="Looney B.P."/>
            <person name="Miyauchi S."/>
            <person name="Morin E."/>
            <person name="Drula E."/>
            <person name="Courty P.E."/>
            <person name="Chicoki N."/>
            <person name="Fauchery L."/>
            <person name="Kohler A."/>
            <person name="Kuo A."/>
            <person name="LaButti K."/>
            <person name="Pangilinan J."/>
            <person name="Lipzen A."/>
            <person name="Riley R."/>
            <person name="Andreopoulos W."/>
            <person name="He G."/>
            <person name="Johnson J."/>
            <person name="Barry K.W."/>
            <person name="Grigoriev I.V."/>
            <person name="Nagy L."/>
            <person name="Hibbett D."/>
            <person name="Henrissat B."/>
            <person name="Matheny P.B."/>
            <person name="Labbe J."/>
            <person name="Martin A.F."/>
        </authorList>
    </citation>
    <scope>NUCLEOTIDE SEQUENCE</scope>
    <source>
        <strain evidence="1">BPL698</strain>
    </source>
</reference>
<evidence type="ECO:0000313" key="2">
    <source>
        <dbReference type="Proteomes" id="UP001207468"/>
    </source>
</evidence>
<evidence type="ECO:0000313" key="1">
    <source>
        <dbReference type="EMBL" id="KAI9458769.1"/>
    </source>
</evidence>
<gene>
    <name evidence="1" type="ORF">F5148DRAFT_1276872</name>
</gene>
<keyword evidence="2" id="KW-1185">Reference proteome</keyword>
<accession>A0ACC0U234</accession>
<name>A0ACC0U234_9AGAM</name>
<proteinExistence type="predicted"/>
<dbReference type="EMBL" id="JAGFNK010000206">
    <property type="protein sequence ID" value="KAI9458769.1"/>
    <property type="molecule type" value="Genomic_DNA"/>
</dbReference>
<sequence length="215" mass="23648">MTALERPLSETFPKIIQLPSGLKLEASLTPPGPVTEMDEGRGVTAKRLAVFLHPWARLGGNMDDPILGSLLRPLTHYLKFYVLRYNARGVGLSSGWKSLTGLQEVEDLRELVKYALKRLGDGYSNGALTASMHPLLPAPLRTAHVLISYPLGPRALLTALRSRTYQRALEDLVRQPTARVLLCDGLEVVRIPGASHFWGGQAMKGLIEAVTRFLT</sequence>
<dbReference type="Proteomes" id="UP001207468">
    <property type="component" value="Unassembled WGS sequence"/>
</dbReference>